<reference evidence="12" key="1">
    <citation type="journal article" date="2018" name="Front. Microbiol.">
        <title>Genome-Based Analysis Reveals the Taxonomy and Diversity of the Family Idiomarinaceae.</title>
        <authorList>
            <person name="Liu Y."/>
            <person name="Lai Q."/>
            <person name="Shao Z."/>
        </authorList>
    </citation>
    <scope>NUCLEOTIDE SEQUENCE [LARGE SCALE GENOMIC DNA]</scope>
    <source>
        <strain evidence="12">GBPy7</strain>
    </source>
</reference>
<dbReference type="PANTHER" id="PTHR21600:SF91">
    <property type="entry name" value="DUAL-SPECIFICITY RNA PSEUDOURIDINE SYNTHASE RLUA"/>
    <property type="match status" value="1"/>
</dbReference>
<evidence type="ECO:0000259" key="10">
    <source>
        <dbReference type="Pfam" id="PF00849"/>
    </source>
</evidence>
<organism evidence="11 12">
    <name type="scientific">Aliidiomarina iranensis</name>
    <dbReference type="NCBI Taxonomy" id="1434071"/>
    <lineage>
        <taxon>Bacteria</taxon>
        <taxon>Pseudomonadati</taxon>
        <taxon>Pseudomonadota</taxon>
        <taxon>Gammaproteobacteria</taxon>
        <taxon>Alteromonadales</taxon>
        <taxon>Idiomarinaceae</taxon>
        <taxon>Aliidiomarina</taxon>
    </lineage>
</organism>
<dbReference type="InterPro" id="IPR050188">
    <property type="entry name" value="RluA_PseudoU_synthase"/>
</dbReference>
<dbReference type="Proteomes" id="UP000288395">
    <property type="component" value="Unassembled WGS sequence"/>
</dbReference>
<proteinExistence type="inferred from homology"/>
<dbReference type="GO" id="GO:0003723">
    <property type="term" value="F:RNA binding"/>
    <property type="evidence" value="ECO:0007669"/>
    <property type="project" value="InterPro"/>
</dbReference>
<comment type="catalytic activity">
    <reaction evidence="6">
        <text>uridine(746) in 23S rRNA = pseudouridine(746) in 23S rRNA</text>
        <dbReference type="Rhea" id="RHEA:42548"/>
        <dbReference type="Rhea" id="RHEA-COMP:10109"/>
        <dbReference type="Rhea" id="RHEA-COMP:10110"/>
        <dbReference type="ChEBI" id="CHEBI:65314"/>
        <dbReference type="ChEBI" id="CHEBI:65315"/>
        <dbReference type="EC" id="5.4.99.29"/>
    </reaction>
</comment>
<comment type="catalytic activity">
    <reaction evidence="5">
        <text>uridine(32) in tRNA = pseudouridine(32) in tRNA</text>
        <dbReference type="Rhea" id="RHEA:42544"/>
        <dbReference type="Rhea" id="RHEA-COMP:10107"/>
        <dbReference type="Rhea" id="RHEA-COMP:10108"/>
        <dbReference type="ChEBI" id="CHEBI:65314"/>
        <dbReference type="ChEBI" id="CHEBI:65315"/>
        <dbReference type="EC" id="5.4.99.28"/>
    </reaction>
</comment>
<evidence type="ECO:0000256" key="5">
    <source>
        <dbReference type="ARBA" id="ARBA00036184"/>
    </source>
</evidence>
<comment type="function">
    <text evidence="7">Dual specificity enzyme that catalyzes the synthesis of pseudouridine from uracil-746 in 23S ribosomal RNA and from uracil-32 in the anticodon stem and loop of transfer RNAs.</text>
</comment>
<feature type="active site" evidence="8">
    <location>
        <position position="62"/>
    </location>
</feature>
<comment type="function">
    <text evidence="9">Responsible for synthesis of pseudouridine from uracil.</text>
</comment>
<evidence type="ECO:0000256" key="1">
    <source>
        <dbReference type="ARBA" id="ARBA00010876"/>
    </source>
</evidence>
<dbReference type="GO" id="GO:0008033">
    <property type="term" value="P:tRNA processing"/>
    <property type="evidence" value="ECO:0007669"/>
    <property type="project" value="UniProtKB-KW"/>
</dbReference>
<dbReference type="SUPFAM" id="SSF55120">
    <property type="entry name" value="Pseudouridine synthase"/>
    <property type="match status" value="1"/>
</dbReference>
<evidence type="ECO:0000256" key="2">
    <source>
        <dbReference type="ARBA" id="ARBA00022552"/>
    </source>
</evidence>
<name>A0A432VVB2_9GAMM</name>
<evidence type="ECO:0000313" key="11">
    <source>
        <dbReference type="EMBL" id="RUO20477.1"/>
    </source>
</evidence>
<keyword evidence="4 9" id="KW-0413">Isomerase</keyword>
<dbReference type="InterPro" id="IPR006225">
    <property type="entry name" value="PsdUridine_synth_RluC/D"/>
</dbReference>
<evidence type="ECO:0000256" key="4">
    <source>
        <dbReference type="ARBA" id="ARBA00023235"/>
    </source>
</evidence>
<keyword evidence="12" id="KW-1185">Reference proteome</keyword>
<dbReference type="InterPro" id="IPR020103">
    <property type="entry name" value="PsdUridine_synth_cat_dom_sf"/>
</dbReference>
<evidence type="ECO:0000256" key="8">
    <source>
        <dbReference type="PIRSR" id="PIRSR606225-1"/>
    </source>
</evidence>
<evidence type="ECO:0000256" key="9">
    <source>
        <dbReference type="RuleBase" id="RU362028"/>
    </source>
</evidence>
<evidence type="ECO:0000256" key="7">
    <source>
        <dbReference type="ARBA" id="ARBA00037305"/>
    </source>
</evidence>
<dbReference type="AlphaFoldDB" id="A0A432VVB2"/>
<accession>A0A432VVB2</accession>
<dbReference type="RefSeq" id="WP_126767345.1">
    <property type="nucleotide sequence ID" value="NZ_PIPJ01000005.1"/>
</dbReference>
<comment type="caution">
    <text evidence="11">The sequence shown here is derived from an EMBL/GenBank/DDBJ whole genome shotgun (WGS) entry which is preliminary data.</text>
</comment>
<dbReference type="EMBL" id="PIPJ01000005">
    <property type="protein sequence ID" value="RUO20477.1"/>
    <property type="molecule type" value="Genomic_DNA"/>
</dbReference>
<dbReference type="GO" id="GO:0160142">
    <property type="term" value="F:23S rRNA pseudouridine(746) synthase activity"/>
    <property type="evidence" value="ECO:0007669"/>
    <property type="project" value="UniProtKB-EC"/>
</dbReference>
<dbReference type="Pfam" id="PF00849">
    <property type="entry name" value="PseudoU_synth_2"/>
    <property type="match status" value="1"/>
</dbReference>
<dbReference type="GO" id="GO:0160151">
    <property type="term" value="F:tRNA pseudouridine(32) synthase activity"/>
    <property type="evidence" value="ECO:0007669"/>
    <property type="project" value="UniProtKB-EC"/>
</dbReference>
<sequence>MFVYNPPTTPWLEILYRDDDLLVINKPAGLLTVPGKAPEHKDSLELRVRRALPEARIVHRLDMATSGIILMALNKYTQGELGKQFEHRKTTKRYRARIHGELESSSGSVDLPLRCDWPNRPKQMVCHDEGRASLTHYEKVTGTPAWTDVILHPITGRSHQLRVHMNSLGHPILGDRLYGTDASREGATRLLLHAEYLAFTHPRTGAAMAFELPIDYSAACLL</sequence>
<evidence type="ECO:0000256" key="6">
    <source>
        <dbReference type="ARBA" id="ARBA00036916"/>
    </source>
</evidence>
<dbReference type="EC" id="5.4.99.-" evidence="9"/>
<dbReference type="PANTHER" id="PTHR21600">
    <property type="entry name" value="MITOCHONDRIAL RNA PSEUDOURIDINE SYNTHASE"/>
    <property type="match status" value="1"/>
</dbReference>
<dbReference type="PROSITE" id="PS01129">
    <property type="entry name" value="PSI_RLU"/>
    <property type="match status" value="1"/>
</dbReference>
<dbReference type="FunFam" id="3.30.2350.10:FF:000005">
    <property type="entry name" value="Pseudouridine synthase"/>
    <property type="match status" value="1"/>
</dbReference>
<feature type="domain" description="Pseudouridine synthase RsuA/RluA-like" evidence="10">
    <location>
        <begin position="20"/>
        <end position="167"/>
    </location>
</feature>
<gene>
    <name evidence="11" type="ORF">CWE08_07960</name>
</gene>
<comment type="catalytic activity">
    <reaction evidence="9">
        <text>a uridine in RNA = a pseudouridine in RNA</text>
        <dbReference type="Rhea" id="RHEA:48348"/>
        <dbReference type="Rhea" id="RHEA-COMP:12068"/>
        <dbReference type="Rhea" id="RHEA-COMP:12069"/>
        <dbReference type="ChEBI" id="CHEBI:65314"/>
        <dbReference type="ChEBI" id="CHEBI:65315"/>
    </reaction>
</comment>
<dbReference type="CDD" id="cd02869">
    <property type="entry name" value="PseudoU_synth_RluA_like"/>
    <property type="match status" value="1"/>
</dbReference>
<keyword evidence="3" id="KW-0819">tRNA processing</keyword>
<dbReference type="GO" id="GO:0000455">
    <property type="term" value="P:enzyme-directed rRNA pseudouridine synthesis"/>
    <property type="evidence" value="ECO:0007669"/>
    <property type="project" value="TreeGrafter"/>
</dbReference>
<evidence type="ECO:0000313" key="12">
    <source>
        <dbReference type="Proteomes" id="UP000288395"/>
    </source>
</evidence>
<dbReference type="OrthoDB" id="9785808at2"/>
<protein>
    <recommendedName>
        <fullName evidence="9">Pseudouridine synthase</fullName>
        <ecNumber evidence="9">5.4.99.-</ecNumber>
    </recommendedName>
</protein>
<dbReference type="InterPro" id="IPR006224">
    <property type="entry name" value="PsdUridine_synth_RluA-like_CS"/>
</dbReference>
<comment type="similarity">
    <text evidence="1 9">Belongs to the pseudouridine synthase RluA family.</text>
</comment>
<dbReference type="InterPro" id="IPR006145">
    <property type="entry name" value="PsdUridine_synth_RsuA/RluA"/>
</dbReference>
<evidence type="ECO:0000256" key="3">
    <source>
        <dbReference type="ARBA" id="ARBA00022694"/>
    </source>
</evidence>
<keyword evidence="2" id="KW-0698">rRNA processing</keyword>
<dbReference type="NCBIfam" id="TIGR00005">
    <property type="entry name" value="rluA_subfam"/>
    <property type="match status" value="1"/>
</dbReference>
<dbReference type="Gene3D" id="3.30.2350.10">
    <property type="entry name" value="Pseudouridine synthase"/>
    <property type="match status" value="1"/>
</dbReference>